<dbReference type="InterPro" id="IPR026956">
    <property type="entry name" value="D-ser_dehydrat-like_dom"/>
</dbReference>
<dbReference type="Gene3D" id="2.40.37.20">
    <property type="entry name" value="D-serine dehydratase-like domain"/>
    <property type="match status" value="1"/>
</dbReference>
<sequence>MNWFELRNAAQVDSPALIIYKNRVIENINTVKGMIDNVSRLRPHVKTNKMTEVVQLMMDAGINKFKCATIAEAEMTGLAGAGDVLLAYQPVGPKAVRFLELIQKYPGTSFSCLVDNRESADYLQSLAQQSGRHVHVYMDINVGMNRTGIKPDQTALALYQYIHSLENLLPVGFHVYDGHLHDTDLAIRKQKCDQAYEPVINLVADVVATGLPVPLVVAGGTPTFPIHAQRRREECSPGTFVFWDFGYAKNLPEQPFHYAALVLSRVISHIDDQLICLDLGHKSVAAENPQPRVEFLNIPGTIISQSEEHLVMKVESAAQYPVGTVAYGVPLHICPTVALFEKAYVAENNDVTATWKVIARDRQIIV</sequence>
<dbReference type="SUPFAM" id="SSF51419">
    <property type="entry name" value="PLP-binding barrel"/>
    <property type="match status" value="1"/>
</dbReference>
<evidence type="ECO:0000256" key="1">
    <source>
        <dbReference type="ARBA" id="ARBA00005323"/>
    </source>
</evidence>
<dbReference type="AlphaFoldDB" id="A0A1M6W878"/>
<dbReference type="SMART" id="SM01119">
    <property type="entry name" value="D-ser_dehydrat"/>
    <property type="match status" value="1"/>
</dbReference>
<dbReference type="GO" id="GO:0008721">
    <property type="term" value="F:D-serine ammonia-lyase activity"/>
    <property type="evidence" value="ECO:0007669"/>
    <property type="project" value="TreeGrafter"/>
</dbReference>
<dbReference type="CDD" id="cd06821">
    <property type="entry name" value="PLPDE_III_D-TA"/>
    <property type="match status" value="1"/>
</dbReference>
<dbReference type="Gene3D" id="3.20.20.10">
    <property type="entry name" value="Alanine racemase"/>
    <property type="match status" value="1"/>
</dbReference>
<dbReference type="Pfam" id="PF14031">
    <property type="entry name" value="D-ser_dehydrat"/>
    <property type="match status" value="1"/>
</dbReference>
<dbReference type="GO" id="GO:0036088">
    <property type="term" value="P:D-serine catabolic process"/>
    <property type="evidence" value="ECO:0007669"/>
    <property type="project" value="TreeGrafter"/>
</dbReference>
<comment type="similarity">
    <text evidence="1">Belongs to the DSD1 family.</text>
</comment>
<name>A0A1M6W878_9BACT</name>
<accession>A0A1M6W878</accession>
<keyword evidence="2" id="KW-0456">Lyase</keyword>
<reference evidence="4 5" key="1">
    <citation type="submission" date="2016-11" db="EMBL/GenBank/DDBJ databases">
        <authorList>
            <person name="Jaros S."/>
            <person name="Januszkiewicz K."/>
            <person name="Wedrychowicz H."/>
        </authorList>
    </citation>
    <scope>NUCLEOTIDE SEQUENCE [LARGE SCALE GENOMIC DNA]</scope>
    <source>
        <strain evidence="4 5">DSM 27406</strain>
    </source>
</reference>
<dbReference type="PANTHER" id="PTHR28004">
    <property type="entry name" value="ZGC:162816-RELATED"/>
    <property type="match status" value="1"/>
</dbReference>
<protein>
    <submittedName>
        <fullName evidence="4">D-serine deaminase, pyridoxal phosphate-dependent</fullName>
    </submittedName>
</protein>
<evidence type="ECO:0000313" key="4">
    <source>
        <dbReference type="EMBL" id="SHK89897.1"/>
    </source>
</evidence>
<dbReference type="InterPro" id="IPR029066">
    <property type="entry name" value="PLP-binding_barrel"/>
</dbReference>
<dbReference type="InterPro" id="IPR042208">
    <property type="entry name" value="D-ser_dehydrat-like_sf"/>
</dbReference>
<dbReference type="Pfam" id="PF01168">
    <property type="entry name" value="Ala_racemase_N"/>
    <property type="match status" value="1"/>
</dbReference>
<dbReference type="Proteomes" id="UP000184420">
    <property type="component" value="Unassembled WGS sequence"/>
</dbReference>
<dbReference type="PANTHER" id="PTHR28004:SF2">
    <property type="entry name" value="D-SERINE DEHYDRATASE"/>
    <property type="match status" value="1"/>
</dbReference>
<evidence type="ECO:0000256" key="2">
    <source>
        <dbReference type="ARBA" id="ARBA00023239"/>
    </source>
</evidence>
<dbReference type="RefSeq" id="WP_073077719.1">
    <property type="nucleotide sequence ID" value="NZ_FRBL01000001.1"/>
</dbReference>
<proteinExistence type="inferred from homology"/>
<dbReference type="OrthoDB" id="9788869at2"/>
<evidence type="ECO:0000313" key="5">
    <source>
        <dbReference type="Proteomes" id="UP000184420"/>
    </source>
</evidence>
<dbReference type="InterPro" id="IPR001608">
    <property type="entry name" value="Ala_racemase_N"/>
</dbReference>
<evidence type="ECO:0000259" key="3">
    <source>
        <dbReference type="SMART" id="SM01119"/>
    </source>
</evidence>
<dbReference type="STRING" id="1419482.SAMN05444266_101522"/>
<organism evidence="4 5">
    <name type="scientific">Chitinophaga jiangningensis</name>
    <dbReference type="NCBI Taxonomy" id="1419482"/>
    <lineage>
        <taxon>Bacteria</taxon>
        <taxon>Pseudomonadati</taxon>
        <taxon>Bacteroidota</taxon>
        <taxon>Chitinophagia</taxon>
        <taxon>Chitinophagales</taxon>
        <taxon>Chitinophagaceae</taxon>
        <taxon>Chitinophaga</taxon>
    </lineage>
</organism>
<dbReference type="EMBL" id="FRBL01000001">
    <property type="protein sequence ID" value="SHK89897.1"/>
    <property type="molecule type" value="Genomic_DNA"/>
</dbReference>
<feature type="domain" description="D-serine dehydratase-like" evidence="3">
    <location>
        <begin position="259"/>
        <end position="347"/>
    </location>
</feature>
<keyword evidence="5" id="KW-1185">Reference proteome</keyword>
<dbReference type="InterPro" id="IPR051466">
    <property type="entry name" value="D-amino_acid_metab_enzyme"/>
</dbReference>
<gene>
    <name evidence="4" type="ORF">SAMN05444266_101522</name>
</gene>